<dbReference type="AlphaFoldDB" id="A0A0L6ZCW6"/>
<organism evidence="1 2">
    <name type="scientific">Clostridium homopropionicum DSM 5847</name>
    <dbReference type="NCBI Taxonomy" id="1121318"/>
    <lineage>
        <taxon>Bacteria</taxon>
        <taxon>Bacillati</taxon>
        <taxon>Bacillota</taxon>
        <taxon>Clostridia</taxon>
        <taxon>Eubacteriales</taxon>
        <taxon>Clostridiaceae</taxon>
        <taxon>Clostridium</taxon>
    </lineage>
</organism>
<dbReference type="RefSeq" id="WP_052220540.1">
    <property type="nucleotide sequence ID" value="NZ_LHUR01000012.1"/>
</dbReference>
<evidence type="ECO:0000313" key="1">
    <source>
        <dbReference type="EMBL" id="KOA20819.1"/>
    </source>
</evidence>
<proteinExistence type="predicted"/>
<gene>
    <name evidence="1" type="ORF">CLHOM_09620</name>
</gene>
<accession>A0A0L6ZCW6</accession>
<dbReference type="STRING" id="36844.SAMN04488501_10335"/>
<protein>
    <recommendedName>
        <fullName evidence="3">Glutaredoxin</fullName>
    </recommendedName>
</protein>
<comment type="caution">
    <text evidence="1">The sequence shown here is derived from an EMBL/GenBank/DDBJ whole genome shotgun (WGS) entry which is preliminary data.</text>
</comment>
<keyword evidence="2" id="KW-1185">Reference proteome</keyword>
<dbReference type="Proteomes" id="UP000037043">
    <property type="component" value="Unassembled WGS sequence"/>
</dbReference>
<sequence length="88" mass="9997">MKVNVIGSHLCTDTLYALVKLKDKKIEVEFEDISSSFPSLKAFLKARENNPIYNNVKKNGGIGIPFFTLEDGTRTFELDEVLKKIMED</sequence>
<reference evidence="2" key="1">
    <citation type="submission" date="2015-08" db="EMBL/GenBank/DDBJ databases">
        <title>Genome sequence of the strict anaerobe Clostridium homopropionicum LuHBu1 (DSM 5847T).</title>
        <authorList>
            <person name="Poehlein A."/>
            <person name="Beck M."/>
            <person name="Schiel-Bengelsdorf B."/>
            <person name="Bengelsdorf F.R."/>
            <person name="Daniel R."/>
            <person name="Duerre P."/>
        </authorList>
    </citation>
    <scope>NUCLEOTIDE SEQUENCE [LARGE SCALE GENOMIC DNA]</scope>
    <source>
        <strain evidence="2">DSM 5847</strain>
    </source>
</reference>
<evidence type="ECO:0000313" key="2">
    <source>
        <dbReference type="Proteomes" id="UP000037043"/>
    </source>
</evidence>
<evidence type="ECO:0008006" key="3">
    <source>
        <dbReference type="Google" id="ProtNLM"/>
    </source>
</evidence>
<dbReference type="EMBL" id="LHUR01000012">
    <property type="protein sequence ID" value="KOA20819.1"/>
    <property type="molecule type" value="Genomic_DNA"/>
</dbReference>
<name>A0A0L6ZCW6_9CLOT</name>
<dbReference type="PATRIC" id="fig|1121318.3.peg.966"/>